<comment type="subcellular location">
    <subcellularLocation>
        <location evidence="1">Endomembrane system</location>
        <topology evidence="1">Multi-pass membrane protein</topology>
    </subcellularLocation>
</comment>
<evidence type="ECO:0000313" key="8">
    <source>
        <dbReference type="EMBL" id="KAK3055173.1"/>
    </source>
</evidence>
<feature type="transmembrane region" description="Helical" evidence="7">
    <location>
        <begin position="212"/>
        <end position="233"/>
    </location>
</feature>
<feature type="transmembrane region" description="Helical" evidence="7">
    <location>
        <begin position="245"/>
        <end position="268"/>
    </location>
</feature>
<feature type="compositionally biased region" description="Low complexity" evidence="6">
    <location>
        <begin position="17"/>
        <end position="27"/>
    </location>
</feature>
<keyword evidence="9" id="KW-1185">Reference proteome</keyword>
<evidence type="ECO:0000313" key="9">
    <source>
        <dbReference type="Proteomes" id="UP001271007"/>
    </source>
</evidence>
<name>A0AAJ0DQV0_9PEZI</name>
<evidence type="ECO:0000256" key="3">
    <source>
        <dbReference type="ARBA" id="ARBA00022692"/>
    </source>
</evidence>
<reference evidence="8" key="1">
    <citation type="submission" date="2023-04" db="EMBL/GenBank/DDBJ databases">
        <title>Black Yeasts Isolated from many extreme environments.</title>
        <authorList>
            <person name="Coleine C."/>
            <person name="Stajich J.E."/>
            <person name="Selbmann L."/>
        </authorList>
    </citation>
    <scope>NUCLEOTIDE SEQUENCE</scope>
    <source>
        <strain evidence="8">CCFEE 5312</strain>
    </source>
</reference>
<evidence type="ECO:0000256" key="2">
    <source>
        <dbReference type="ARBA" id="ARBA00007049"/>
    </source>
</evidence>
<feature type="region of interest" description="Disordered" evidence="6">
    <location>
        <begin position="1"/>
        <end position="32"/>
    </location>
</feature>
<dbReference type="InterPro" id="IPR008217">
    <property type="entry name" value="Ccc1_fam"/>
</dbReference>
<comment type="similarity">
    <text evidence="2">Belongs to the CCC1 family.</text>
</comment>
<keyword evidence="5 7" id="KW-0472">Membrane</keyword>
<protein>
    <submittedName>
        <fullName evidence="8">Protein ccc1</fullName>
    </submittedName>
</protein>
<dbReference type="PANTHER" id="PTHR31851">
    <property type="entry name" value="FE(2+)/MN(2+) TRANSPORTER PCL1"/>
    <property type="match status" value="1"/>
</dbReference>
<evidence type="ECO:0000256" key="7">
    <source>
        <dbReference type="SAM" id="Phobius"/>
    </source>
</evidence>
<dbReference type="EMBL" id="JAWDJX010000009">
    <property type="protein sequence ID" value="KAK3055173.1"/>
    <property type="molecule type" value="Genomic_DNA"/>
</dbReference>
<feature type="transmembrane region" description="Helical" evidence="7">
    <location>
        <begin position="181"/>
        <end position="206"/>
    </location>
</feature>
<evidence type="ECO:0000256" key="1">
    <source>
        <dbReference type="ARBA" id="ARBA00004127"/>
    </source>
</evidence>
<dbReference type="GO" id="GO:0030026">
    <property type="term" value="P:intracellular manganese ion homeostasis"/>
    <property type="evidence" value="ECO:0007669"/>
    <property type="project" value="InterPro"/>
</dbReference>
<evidence type="ECO:0000256" key="6">
    <source>
        <dbReference type="SAM" id="MobiDB-lite"/>
    </source>
</evidence>
<evidence type="ECO:0000256" key="5">
    <source>
        <dbReference type="ARBA" id="ARBA00023136"/>
    </source>
</evidence>
<keyword evidence="3 7" id="KW-0812">Transmembrane</keyword>
<evidence type="ECO:0000256" key="4">
    <source>
        <dbReference type="ARBA" id="ARBA00022989"/>
    </source>
</evidence>
<dbReference type="GO" id="GO:0012505">
    <property type="term" value="C:endomembrane system"/>
    <property type="evidence" value="ECO:0007669"/>
    <property type="project" value="UniProtKB-SubCell"/>
</dbReference>
<dbReference type="AlphaFoldDB" id="A0AAJ0DQV0"/>
<sequence>MANQLPFHELPLHQHPSETSSPASSAEKQALPTMRRSLTTHVEPHKTHGVLIRDSIIGFSDGLTVPFALCAGLSSLGSNRLVILGGIAELFAGSISMGLGAYLASTNDKCHYESEERRERKEVKDSPREEEEEIYEIFDRYGIQRNEARGVVDGLKANEDQWVQFMMDFELKMSKPSRKYACLEGLVMGLSYFVGGLLPMIPYFVFHNNVQFALYISVAISAVVLFLFGVVRARLIGASTKDQCISAGMTMLLGGIAAGVSYGVVYAFNKSNIL</sequence>
<feature type="transmembrane region" description="Helical" evidence="7">
    <location>
        <begin position="81"/>
        <end position="104"/>
    </location>
</feature>
<dbReference type="Proteomes" id="UP001271007">
    <property type="component" value="Unassembled WGS sequence"/>
</dbReference>
<proteinExistence type="inferred from homology"/>
<comment type="caution">
    <text evidence="8">The sequence shown here is derived from an EMBL/GenBank/DDBJ whole genome shotgun (WGS) entry which is preliminary data.</text>
</comment>
<dbReference type="Pfam" id="PF01988">
    <property type="entry name" value="VIT1"/>
    <property type="match status" value="1"/>
</dbReference>
<gene>
    <name evidence="8" type="primary">CCC1_2</name>
    <name evidence="8" type="ORF">LTR09_003726</name>
</gene>
<accession>A0AAJ0DQV0</accession>
<organism evidence="8 9">
    <name type="scientific">Extremus antarcticus</name>
    <dbReference type="NCBI Taxonomy" id="702011"/>
    <lineage>
        <taxon>Eukaryota</taxon>
        <taxon>Fungi</taxon>
        <taxon>Dikarya</taxon>
        <taxon>Ascomycota</taxon>
        <taxon>Pezizomycotina</taxon>
        <taxon>Dothideomycetes</taxon>
        <taxon>Dothideomycetidae</taxon>
        <taxon>Mycosphaerellales</taxon>
        <taxon>Extremaceae</taxon>
        <taxon>Extremus</taxon>
    </lineage>
</organism>
<keyword evidence="4 7" id="KW-1133">Transmembrane helix</keyword>
<dbReference type="GO" id="GO:0005384">
    <property type="term" value="F:manganese ion transmembrane transporter activity"/>
    <property type="evidence" value="ECO:0007669"/>
    <property type="project" value="InterPro"/>
</dbReference>